<comment type="caution">
    <text evidence="9">The sequence shown here is derived from an EMBL/GenBank/DDBJ whole genome shotgun (WGS) entry which is preliminary data.</text>
</comment>
<dbReference type="PANTHER" id="PTHR48063">
    <property type="entry name" value="LRR RECEPTOR-LIKE KINASE"/>
    <property type="match status" value="1"/>
</dbReference>
<dbReference type="InterPro" id="IPR046956">
    <property type="entry name" value="RLP23-like"/>
</dbReference>
<sequence>MQLQLLDIMDLSRNMLDGVIPVELCTLSGLRDNKFISSIPPSMSNITSLSHLDLSHNNFSGKILKGNQLQTLNDPSIYADNLQLCEDPLPEKCPGNDEQVQPPMSTSNKD</sequence>
<evidence type="ECO:0000256" key="4">
    <source>
        <dbReference type="ARBA" id="ARBA00022989"/>
    </source>
</evidence>
<dbReference type="InterPro" id="IPR032675">
    <property type="entry name" value="LRR_dom_sf"/>
</dbReference>
<reference evidence="10" key="1">
    <citation type="submission" date="2016-06" db="EMBL/GenBank/DDBJ databases">
        <title>Parallel loss of symbiosis genes in relatives of nitrogen-fixing non-legume Parasponia.</title>
        <authorList>
            <person name="Van Velzen R."/>
            <person name="Holmer R."/>
            <person name="Bu F."/>
            <person name="Rutten L."/>
            <person name="Van Zeijl A."/>
            <person name="Liu W."/>
            <person name="Santuari L."/>
            <person name="Cao Q."/>
            <person name="Sharma T."/>
            <person name="Shen D."/>
            <person name="Roswanjaya Y."/>
            <person name="Wardhani T."/>
            <person name="Kalhor M.S."/>
            <person name="Jansen J."/>
            <person name="Van den Hoogen J."/>
            <person name="Gungor B."/>
            <person name="Hartog M."/>
            <person name="Hontelez J."/>
            <person name="Verver J."/>
            <person name="Yang W.-C."/>
            <person name="Schijlen E."/>
            <person name="Repin R."/>
            <person name="Schilthuizen M."/>
            <person name="Schranz E."/>
            <person name="Heidstra R."/>
            <person name="Miyata K."/>
            <person name="Fedorova E."/>
            <person name="Kohlen W."/>
            <person name="Bisseling T."/>
            <person name="Smit S."/>
            <person name="Geurts R."/>
        </authorList>
    </citation>
    <scope>NUCLEOTIDE SEQUENCE [LARGE SCALE GENOMIC DNA]</scope>
    <source>
        <strain evidence="10">cv. WU1-14</strain>
    </source>
</reference>
<feature type="region of interest" description="Disordered" evidence="8">
    <location>
        <begin position="88"/>
        <end position="110"/>
    </location>
</feature>
<dbReference type="PRINTS" id="PR00019">
    <property type="entry name" value="LEURICHRPT"/>
</dbReference>
<evidence type="ECO:0000256" key="5">
    <source>
        <dbReference type="ARBA" id="ARBA00023136"/>
    </source>
</evidence>
<keyword evidence="5" id="KW-0472">Membrane</keyword>
<keyword evidence="4" id="KW-1133">Transmembrane helix</keyword>
<evidence type="ECO:0000256" key="2">
    <source>
        <dbReference type="ARBA" id="ARBA00022692"/>
    </source>
</evidence>
<accession>A0A2P5BSC3</accession>
<keyword evidence="10" id="KW-1185">Reference proteome</keyword>
<dbReference type="AlphaFoldDB" id="A0A2P5BSC3"/>
<dbReference type="InterPro" id="IPR001611">
    <property type="entry name" value="Leu-rich_rpt"/>
</dbReference>
<evidence type="ECO:0000256" key="3">
    <source>
        <dbReference type="ARBA" id="ARBA00022729"/>
    </source>
</evidence>
<dbReference type="PANTHER" id="PTHR48063:SF112">
    <property type="entry name" value="RECEPTOR LIKE PROTEIN 30-LIKE"/>
    <property type="match status" value="1"/>
</dbReference>
<dbReference type="Pfam" id="PF00560">
    <property type="entry name" value="LRR_1"/>
    <property type="match status" value="2"/>
</dbReference>
<name>A0A2P5BSC3_PARAD</name>
<keyword evidence="3" id="KW-0732">Signal</keyword>
<evidence type="ECO:0000256" key="1">
    <source>
        <dbReference type="ARBA" id="ARBA00004479"/>
    </source>
</evidence>
<keyword evidence="7" id="KW-0325">Glycoprotein</keyword>
<evidence type="ECO:0000256" key="6">
    <source>
        <dbReference type="ARBA" id="ARBA00023170"/>
    </source>
</evidence>
<keyword evidence="6" id="KW-0675">Receptor</keyword>
<evidence type="ECO:0000256" key="7">
    <source>
        <dbReference type="ARBA" id="ARBA00023180"/>
    </source>
</evidence>
<evidence type="ECO:0000256" key="8">
    <source>
        <dbReference type="SAM" id="MobiDB-lite"/>
    </source>
</evidence>
<dbReference type="OrthoDB" id="1719097at2759"/>
<organism evidence="9 10">
    <name type="scientific">Parasponia andersonii</name>
    <name type="common">Sponia andersonii</name>
    <dbReference type="NCBI Taxonomy" id="3476"/>
    <lineage>
        <taxon>Eukaryota</taxon>
        <taxon>Viridiplantae</taxon>
        <taxon>Streptophyta</taxon>
        <taxon>Embryophyta</taxon>
        <taxon>Tracheophyta</taxon>
        <taxon>Spermatophyta</taxon>
        <taxon>Magnoliopsida</taxon>
        <taxon>eudicotyledons</taxon>
        <taxon>Gunneridae</taxon>
        <taxon>Pentapetalae</taxon>
        <taxon>rosids</taxon>
        <taxon>fabids</taxon>
        <taxon>Rosales</taxon>
        <taxon>Cannabaceae</taxon>
        <taxon>Parasponia</taxon>
    </lineage>
</organism>
<comment type="subcellular location">
    <subcellularLocation>
        <location evidence="1">Membrane</location>
        <topology evidence="1">Single-pass type I membrane protein</topology>
    </subcellularLocation>
</comment>
<dbReference type="EMBL" id="JXTB01000229">
    <property type="protein sequence ID" value="PON51702.1"/>
    <property type="molecule type" value="Genomic_DNA"/>
</dbReference>
<dbReference type="Proteomes" id="UP000237105">
    <property type="component" value="Unassembled WGS sequence"/>
</dbReference>
<dbReference type="SUPFAM" id="SSF52058">
    <property type="entry name" value="L domain-like"/>
    <property type="match status" value="1"/>
</dbReference>
<proteinExistence type="predicted"/>
<evidence type="ECO:0000313" key="9">
    <source>
        <dbReference type="EMBL" id="PON51702.1"/>
    </source>
</evidence>
<evidence type="ECO:0000313" key="10">
    <source>
        <dbReference type="Proteomes" id="UP000237105"/>
    </source>
</evidence>
<keyword evidence="2" id="KW-0812">Transmembrane</keyword>
<dbReference type="Gene3D" id="3.80.10.10">
    <property type="entry name" value="Ribonuclease Inhibitor"/>
    <property type="match status" value="1"/>
</dbReference>
<dbReference type="GO" id="GO:0016020">
    <property type="term" value="C:membrane"/>
    <property type="evidence" value="ECO:0007669"/>
    <property type="project" value="UniProtKB-SubCell"/>
</dbReference>
<gene>
    <name evidence="9" type="ORF">PanWU01x14_214020</name>
</gene>
<feature type="compositionally biased region" description="Polar residues" evidence="8">
    <location>
        <begin position="98"/>
        <end position="110"/>
    </location>
</feature>
<protein>
    <submittedName>
        <fullName evidence="9">LRR domain containing protein</fullName>
    </submittedName>
</protein>